<evidence type="ECO:0000256" key="5">
    <source>
        <dbReference type="ARBA" id="ARBA00023274"/>
    </source>
</evidence>
<reference evidence="8" key="1">
    <citation type="submission" date="2022-11" db="EMBL/GenBank/DDBJ databases">
        <authorList>
            <person name="Scott C."/>
            <person name="Bruce N."/>
        </authorList>
    </citation>
    <scope>NUCLEOTIDE SEQUENCE</scope>
</reference>
<protein>
    <recommendedName>
        <fullName evidence="6">Large ribosomal subunit protein uL29m</fullName>
    </recommendedName>
    <alternativeName>
        <fullName evidence="7">54S ribosomal protein L4, mitochondrial</fullName>
    </alternativeName>
</protein>
<evidence type="ECO:0000256" key="2">
    <source>
        <dbReference type="ARBA" id="ARBA00009254"/>
    </source>
</evidence>
<dbReference type="AlphaFoldDB" id="A0A9P1GV21"/>
<keyword evidence="3" id="KW-0689">Ribosomal protein</keyword>
<keyword evidence="4" id="KW-0496">Mitochondrion</keyword>
<dbReference type="Pfam" id="PF06984">
    <property type="entry name" value="MRP-L47"/>
    <property type="match status" value="1"/>
</dbReference>
<dbReference type="Proteomes" id="UP000838763">
    <property type="component" value="Unassembled WGS sequence"/>
</dbReference>
<evidence type="ECO:0000256" key="4">
    <source>
        <dbReference type="ARBA" id="ARBA00023128"/>
    </source>
</evidence>
<dbReference type="Gene3D" id="6.10.330.20">
    <property type="match status" value="1"/>
</dbReference>
<sequence length="251" mass="28403">MASLSATRPCISRLLRPCDLQAGSAVLAQTGFAPAVMRASFSSTAPQCKRKVRHSKTRDNNRFRGVSLLRRTGLREPVSVSDEPLPRPANFLPDIKVDPNHGLYAFFAGQDKLMNTPAEDREHGRAWTVEELRKKSWEDLQRLWWVCCRERNKIATADVERKRARMGFGAAESKNRDDAVKKSMKSIKHVLTERFYLWEDAYELAKNDPEINLSGQGDVYVPIEDQQYFEEEDAKAAKVDGSEPIKPAPAV</sequence>
<dbReference type="EMBL" id="CALLCH030000001">
    <property type="protein sequence ID" value="CAI4210541.1"/>
    <property type="molecule type" value="Genomic_DNA"/>
</dbReference>
<keyword evidence="5" id="KW-0687">Ribonucleoprotein</keyword>
<evidence type="ECO:0000313" key="8">
    <source>
        <dbReference type="EMBL" id="CAI4210541.1"/>
    </source>
</evidence>
<accession>A0A9P1GV21</accession>
<evidence type="ECO:0000256" key="7">
    <source>
        <dbReference type="ARBA" id="ARBA00035399"/>
    </source>
</evidence>
<proteinExistence type="inferred from homology"/>
<dbReference type="GO" id="GO:0003735">
    <property type="term" value="F:structural constituent of ribosome"/>
    <property type="evidence" value="ECO:0007669"/>
    <property type="project" value="InterPro"/>
</dbReference>
<dbReference type="PANTHER" id="PTHR21183">
    <property type="entry name" value="RIBOSOMAL PROTEIN L47, MITOCHONDRIAL-RELATED"/>
    <property type="match status" value="1"/>
</dbReference>
<dbReference type="PANTHER" id="PTHR21183:SF18">
    <property type="entry name" value="LARGE RIBOSOMAL SUBUNIT PROTEIN UL29M"/>
    <property type="match status" value="1"/>
</dbReference>
<organism evidence="8 9">
    <name type="scientific">Parascedosporium putredinis</name>
    <dbReference type="NCBI Taxonomy" id="1442378"/>
    <lineage>
        <taxon>Eukaryota</taxon>
        <taxon>Fungi</taxon>
        <taxon>Dikarya</taxon>
        <taxon>Ascomycota</taxon>
        <taxon>Pezizomycotina</taxon>
        <taxon>Sordariomycetes</taxon>
        <taxon>Hypocreomycetidae</taxon>
        <taxon>Microascales</taxon>
        <taxon>Microascaceae</taxon>
        <taxon>Parascedosporium</taxon>
    </lineage>
</organism>
<dbReference type="GO" id="GO:0032543">
    <property type="term" value="P:mitochondrial translation"/>
    <property type="evidence" value="ECO:0007669"/>
    <property type="project" value="TreeGrafter"/>
</dbReference>
<keyword evidence="9" id="KW-1185">Reference proteome</keyword>
<evidence type="ECO:0000313" key="9">
    <source>
        <dbReference type="Proteomes" id="UP000838763"/>
    </source>
</evidence>
<gene>
    <name evidence="8" type="ORF">PPNO1_LOCUS343</name>
</gene>
<name>A0A9P1GV21_9PEZI</name>
<dbReference type="InterPro" id="IPR038340">
    <property type="entry name" value="MRP-L47_sf"/>
</dbReference>
<evidence type="ECO:0000256" key="6">
    <source>
        <dbReference type="ARBA" id="ARBA00035289"/>
    </source>
</evidence>
<dbReference type="OrthoDB" id="270763at2759"/>
<comment type="similarity">
    <text evidence="2">Belongs to the universal ribosomal protein uL29 family.</text>
</comment>
<evidence type="ECO:0000256" key="1">
    <source>
        <dbReference type="ARBA" id="ARBA00004173"/>
    </source>
</evidence>
<comment type="caution">
    <text evidence="8">The sequence shown here is derived from an EMBL/GenBank/DDBJ whole genome shotgun (WGS) entry which is preliminary data.</text>
</comment>
<evidence type="ECO:0000256" key="3">
    <source>
        <dbReference type="ARBA" id="ARBA00022980"/>
    </source>
</evidence>
<comment type="subcellular location">
    <subcellularLocation>
        <location evidence="1">Mitochondrion</location>
    </subcellularLocation>
</comment>
<dbReference type="GO" id="GO:0005762">
    <property type="term" value="C:mitochondrial large ribosomal subunit"/>
    <property type="evidence" value="ECO:0007669"/>
    <property type="project" value="TreeGrafter"/>
</dbReference>
<dbReference type="InterPro" id="IPR010729">
    <property type="entry name" value="Ribosomal_uL29_mit"/>
</dbReference>